<feature type="transmembrane region" description="Helical" evidence="1">
    <location>
        <begin position="293"/>
        <end position="311"/>
    </location>
</feature>
<feature type="transmembrane region" description="Helical" evidence="1">
    <location>
        <begin position="97"/>
        <end position="116"/>
    </location>
</feature>
<accession>A0A1X0JY41</accession>
<feature type="transmembrane region" description="Helical" evidence="1">
    <location>
        <begin position="260"/>
        <end position="281"/>
    </location>
</feature>
<organism evidence="2 3">
    <name type="scientific">Mycolicibacterium tusciae</name>
    <dbReference type="NCBI Taxonomy" id="75922"/>
    <lineage>
        <taxon>Bacteria</taxon>
        <taxon>Bacillati</taxon>
        <taxon>Actinomycetota</taxon>
        <taxon>Actinomycetes</taxon>
        <taxon>Mycobacteriales</taxon>
        <taxon>Mycobacteriaceae</taxon>
        <taxon>Mycolicibacterium</taxon>
    </lineage>
</organism>
<keyword evidence="1" id="KW-0472">Membrane</keyword>
<feature type="transmembrane region" description="Helical" evidence="1">
    <location>
        <begin position="128"/>
        <end position="148"/>
    </location>
</feature>
<dbReference type="RefSeq" id="WP_083124098.1">
    <property type="nucleotide sequence ID" value="NZ_MVIM01000002.1"/>
</dbReference>
<feature type="transmembrane region" description="Helical" evidence="1">
    <location>
        <begin position="213"/>
        <end position="230"/>
    </location>
</feature>
<keyword evidence="3" id="KW-1185">Reference proteome</keyword>
<keyword evidence="1" id="KW-1133">Transmembrane helix</keyword>
<evidence type="ECO:0000313" key="3">
    <source>
        <dbReference type="Proteomes" id="UP000192411"/>
    </source>
</evidence>
<dbReference type="EMBL" id="MVIM01000002">
    <property type="protein sequence ID" value="ORB67824.1"/>
    <property type="molecule type" value="Genomic_DNA"/>
</dbReference>
<feature type="transmembrane region" description="Helical" evidence="1">
    <location>
        <begin position="65"/>
        <end position="85"/>
    </location>
</feature>
<reference evidence="2 3" key="1">
    <citation type="submission" date="2017-02" db="EMBL/GenBank/DDBJ databases">
        <title>The new phylogeny of genus Mycobacterium.</title>
        <authorList>
            <person name="Tortoli E."/>
            <person name="Trovato A."/>
            <person name="Cirillo D.M."/>
        </authorList>
    </citation>
    <scope>NUCLEOTIDE SEQUENCE [LARGE SCALE GENOMIC DNA]</scope>
    <source>
        <strain evidence="2 3">DSM 44338</strain>
    </source>
</reference>
<gene>
    <name evidence="2" type="ORF">BST47_04995</name>
</gene>
<feature type="transmembrane region" description="Helical" evidence="1">
    <location>
        <begin position="237"/>
        <end position="254"/>
    </location>
</feature>
<evidence type="ECO:0000256" key="1">
    <source>
        <dbReference type="SAM" id="Phobius"/>
    </source>
</evidence>
<comment type="caution">
    <text evidence="2">The sequence shown here is derived from an EMBL/GenBank/DDBJ whole genome shotgun (WGS) entry which is preliminary data.</text>
</comment>
<dbReference type="Proteomes" id="UP000192411">
    <property type="component" value="Unassembled WGS sequence"/>
</dbReference>
<dbReference type="AlphaFoldDB" id="A0A1X0JY41"/>
<sequence>MTIAPPIGPKTEATVPLRARGSADVAPLLGLDPEALTQPIRLVPERPDGPETAGTYVRRSGGISAAFRITLITASTAVAFAPAIWNNIRTILDGSPTAYLVLAPLWALIVAYSVVYEPRHREINDAEFDMILTVVIMSVAGFSSNLALPRIPAAAAFWHAELVLPMIWIFGLSIASFGVRRAFRAYPAWLFVAACFPPNFLILGGVLGGSTVAFGWLTVGYAVAAVTIALRRSKRRWYVPPILLVGGGIGVLALEGAHPAMVYLVPAGVVTVLGALSVRTSHQPFRLTLPPRSMAFVVATVLATVLTVFVAPRPAPYIDASDLVRVQPDWVNSLQSAGIKVSEPTTYGWGPRILGDGGSARRFRLEHEGMVAYLDVFSSRDLGRFASTRVGVWYGAAPPAHVEQIFRSRASGIQTFNSLDNRMGTIKSPDDPVWAARGWYWRYGQGPDTIYQSVYLVTSRASTAPDTVPTPQPPGYVNTVALPIAWLIRAEAKAPDIPPYLSTELTDLARQIATTASEPRP</sequence>
<evidence type="ECO:0000313" key="2">
    <source>
        <dbReference type="EMBL" id="ORB67824.1"/>
    </source>
</evidence>
<dbReference type="OrthoDB" id="4444410at2"/>
<keyword evidence="1" id="KW-0812">Transmembrane</keyword>
<protein>
    <submittedName>
        <fullName evidence="2">Uncharacterized protein</fullName>
    </submittedName>
</protein>
<proteinExistence type="predicted"/>
<feature type="transmembrane region" description="Helical" evidence="1">
    <location>
        <begin position="186"/>
        <end position="207"/>
    </location>
</feature>
<name>A0A1X0JY41_9MYCO</name>
<feature type="transmembrane region" description="Helical" evidence="1">
    <location>
        <begin position="154"/>
        <end position="179"/>
    </location>
</feature>
<dbReference type="STRING" id="75922.BST47_04995"/>